<evidence type="ECO:0000259" key="9">
    <source>
        <dbReference type="SMART" id="SM00829"/>
    </source>
</evidence>
<dbReference type="GO" id="GO:0008270">
    <property type="term" value="F:zinc ion binding"/>
    <property type="evidence" value="ECO:0007669"/>
    <property type="project" value="InterPro"/>
</dbReference>
<dbReference type="GO" id="GO:0004022">
    <property type="term" value="F:alcohol dehydrogenase (NAD+) activity"/>
    <property type="evidence" value="ECO:0007669"/>
    <property type="project" value="UniProtKB-EC"/>
</dbReference>
<dbReference type="Pfam" id="PF00107">
    <property type="entry name" value="ADH_zinc_N"/>
    <property type="match status" value="1"/>
</dbReference>
<dbReference type="AlphaFoldDB" id="A0A316UR82"/>
<reference evidence="10 11" key="1">
    <citation type="journal article" date="2018" name="Mol. Biol. Evol.">
        <title>Broad Genomic Sampling Reveals a Smut Pathogenic Ancestry of the Fungal Clade Ustilaginomycotina.</title>
        <authorList>
            <person name="Kijpornyongpan T."/>
            <person name="Mondo S.J."/>
            <person name="Barry K."/>
            <person name="Sandor L."/>
            <person name="Lee J."/>
            <person name="Lipzen A."/>
            <person name="Pangilinan J."/>
            <person name="LaButti K."/>
            <person name="Hainaut M."/>
            <person name="Henrissat B."/>
            <person name="Grigoriev I.V."/>
            <person name="Spatafora J.W."/>
            <person name="Aime M.C."/>
        </authorList>
    </citation>
    <scope>NUCLEOTIDE SEQUENCE [LARGE SCALE GENOMIC DNA]</scope>
    <source>
        <strain evidence="10 11">MCA 5214</strain>
    </source>
</reference>
<dbReference type="Gene3D" id="3.40.50.720">
    <property type="entry name" value="NAD(P)-binding Rossmann-like Domain"/>
    <property type="match status" value="1"/>
</dbReference>
<dbReference type="Proteomes" id="UP000245884">
    <property type="component" value="Unassembled WGS sequence"/>
</dbReference>
<comment type="cofactor">
    <cofactor evidence="1 8">
        <name>Zn(2+)</name>
        <dbReference type="ChEBI" id="CHEBI:29105"/>
    </cofactor>
</comment>
<keyword evidence="5 8" id="KW-0862">Zinc</keyword>
<comment type="similarity">
    <text evidence="2 8">Belongs to the zinc-containing alcohol dehydrogenase family.</text>
</comment>
<dbReference type="RefSeq" id="XP_025362432.1">
    <property type="nucleotide sequence ID" value="XM_025504415.1"/>
</dbReference>
<dbReference type="GO" id="GO:0005737">
    <property type="term" value="C:cytoplasm"/>
    <property type="evidence" value="ECO:0007669"/>
    <property type="project" value="TreeGrafter"/>
</dbReference>
<dbReference type="CDD" id="cd08297">
    <property type="entry name" value="CAD3"/>
    <property type="match status" value="1"/>
</dbReference>
<dbReference type="GeneID" id="37026238"/>
<dbReference type="SUPFAM" id="SSF51735">
    <property type="entry name" value="NAD(P)-binding Rossmann-fold domains"/>
    <property type="match status" value="1"/>
</dbReference>
<dbReference type="PANTHER" id="PTHR42940">
    <property type="entry name" value="ALCOHOL DEHYDROGENASE 1-RELATED"/>
    <property type="match status" value="1"/>
</dbReference>
<dbReference type="Gene3D" id="3.90.180.10">
    <property type="entry name" value="Medium-chain alcohol dehydrogenases, catalytic domain"/>
    <property type="match status" value="1"/>
</dbReference>
<keyword evidence="6" id="KW-0560">Oxidoreductase</keyword>
<accession>A0A316UR82</accession>
<sequence length="353" mass="37046">MSSQIPQNHKAAVAEKEGGSVNIVDVPTAKPGKGEILVQLKYSGVCHTDSHALIGDWPAHASFPLIGGHEGAGTVVALGEGADKYHQIGDPVGLKWLYSSCLNCDFCAAGTEPNCQKAECHGFTKNGTFQQYAITDASHATPIPKGLPLDAAAPLLCAGVTVYKAIKVANLKPGQTLAISGAGGGLGHLACQYARAAGLKVIAIDTGDEKKKLCDSYGVSAFVDFAAEKDLVAAVKAASEDGLGPHAAVVAASGAKAYEQALEYLRPTGVLVPVGLPPNATIKMDVFWSVFYSKQVRPSYVGNREDAKECLQIADEGKVKVQYKVKGLSELPQVYDDMHHGRIAGRIVLDLAR</sequence>
<organism evidence="10 11">
    <name type="scientific">Jaminaea rosea</name>
    <dbReference type="NCBI Taxonomy" id="1569628"/>
    <lineage>
        <taxon>Eukaryota</taxon>
        <taxon>Fungi</taxon>
        <taxon>Dikarya</taxon>
        <taxon>Basidiomycota</taxon>
        <taxon>Ustilaginomycotina</taxon>
        <taxon>Exobasidiomycetes</taxon>
        <taxon>Microstromatales</taxon>
        <taxon>Microstromatales incertae sedis</taxon>
        <taxon>Jaminaea</taxon>
    </lineage>
</organism>
<dbReference type="Pfam" id="PF08240">
    <property type="entry name" value="ADH_N"/>
    <property type="match status" value="1"/>
</dbReference>
<evidence type="ECO:0000256" key="4">
    <source>
        <dbReference type="ARBA" id="ARBA00022723"/>
    </source>
</evidence>
<evidence type="ECO:0000313" key="11">
    <source>
        <dbReference type="Proteomes" id="UP000245884"/>
    </source>
</evidence>
<dbReference type="InterPro" id="IPR011032">
    <property type="entry name" value="GroES-like_sf"/>
</dbReference>
<dbReference type="InterPro" id="IPR020843">
    <property type="entry name" value="ER"/>
</dbReference>
<evidence type="ECO:0000256" key="8">
    <source>
        <dbReference type="RuleBase" id="RU361277"/>
    </source>
</evidence>
<feature type="domain" description="Enoyl reductase (ER)" evidence="9">
    <location>
        <begin position="18"/>
        <end position="349"/>
    </location>
</feature>
<keyword evidence="11" id="KW-1185">Reference proteome</keyword>
<dbReference type="EMBL" id="KZ819667">
    <property type="protein sequence ID" value="PWN27820.1"/>
    <property type="molecule type" value="Genomic_DNA"/>
</dbReference>
<evidence type="ECO:0000256" key="3">
    <source>
        <dbReference type="ARBA" id="ARBA00013190"/>
    </source>
</evidence>
<dbReference type="OrthoDB" id="1879366at2759"/>
<dbReference type="InterPro" id="IPR013149">
    <property type="entry name" value="ADH-like_C"/>
</dbReference>
<gene>
    <name evidence="10" type="ORF">BDZ90DRAFT_219847</name>
</gene>
<name>A0A316UR82_9BASI</name>
<dbReference type="PROSITE" id="PS00059">
    <property type="entry name" value="ADH_ZINC"/>
    <property type="match status" value="1"/>
</dbReference>
<evidence type="ECO:0000256" key="7">
    <source>
        <dbReference type="ARBA" id="ARBA00023027"/>
    </source>
</evidence>
<dbReference type="FunFam" id="3.40.50.720:FF:000039">
    <property type="entry name" value="Alcohol dehydrogenase AdhP"/>
    <property type="match status" value="1"/>
</dbReference>
<dbReference type="EC" id="1.1.1.1" evidence="3"/>
<dbReference type="InterPro" id="IPR036291">
    <property type="entry name" value="NAD(P)-bd_dom_sf"/>
</dbReference>
<evidence type="ECO:0000256" key="1">
    <source>
        <dbReference type="ARBA" id="ARBA00001947"/>
    </source>
</evidence>
<keyword evidence="7" id="KW-0520">NAD</keyword>
<dbReference type="PANTHER" id="PTHR42940:SF3">
    <property type="entry name" value="ALCOHOL DEHYDROGENASE 1-RELATED"/>
    <property type="match status" value="1"/>
</dbReference>
<dbReference type="InterPro" id="IPR013154">
    <property type="entry name" value="ADH-like_N"/>
</dbReference>
<keyword evidence="4 8" id="KW-0479">Metal-binding</keyword>
<evidence type="ECO:0000256" key="2">
    <source>
        <dbReference type="ARBA" id="ARBA00008072"/>
    </source>
</evidence>
<dbReference type="SMART" id="SM00829">
    <property type="entry name" value="PKS_ER"/>
    <property type="match status" value="1"/>
</dbReference>
<proteinExistence type="inferred from homology"/>
<dbReference type="InterPro" id="IPR002328">
    <property type="entry name" value="ADH_Zn_CS"/>
</dbReference>
<dbReference type="SUPFAM" id="SSF50129">
    <property type="entry name" value="GroES-like"/>
    <property type="match status" value="1"/>
</dbReference>
<dbReference type="STRING" id="1569628.A0A316UR82"/>
<evidence type="ECO:0000256" key="5">
    <source>
        <dbReference type="ARBA" id="ARBA00022833"/>
    </source>
</evidence>
<evidence type="ECO:0000313" key="10">
    <source>
        <dbReference type="EMBL" id="PWN27820.1"/>
    </source>
</evidence>
<protein>
    <recommendedName>
        <fullName evidence="3">alcohol dehydrogenase</fullName>
        <ecNumber evidence="3">1.1.1.1</ecNumber>
    </recommendedName>
</protein>
<evidence type="ECO:0000256" key="6">
    <source>
        <dbReference type="ARBA" id="ARBA00023002"/>
    </source>
</evidence>